<dbReference type="Proteomes" id="UP001604336">
    <property type="component" value="Unassembled WGS sequence"/>
</dbReference>
<feature type="region of interest" description="Disordered" evidence="1">
    <location>
        <begin position="71"/>
        <end position="102"/>
    </location>
</feature>
<feature type="region of interest" description="Disordered" evidence="1">
    <location>
        <begin position="329"/>
        <end position="353"/>
    </location>
</feature>
<organism evidence="3 4">
    <name type="scientific">Abeliophyllum distichum</name>
    <dbReference type="NCBI Taxonomy" id="126358"/>
    <lineage>
        <taxon>Eukaryota</taxon>
        <taxon>Viridiplantae</taxon>
        <taxon>Streptophyta</taxon>
        <taxon>Embryophyta</taxon>
        <taxon>Tracheophyta</taxon>
        <taxon>Spermatophyta</taxon>
        <taxon>Magnoliopsida</taxon>
        <taxon>eudicotyledons</taxon>
        <taxon>Gunneridae</taxon>
        <taxon>Pentapetalae</taxon>
        <taxon>asterids</taxon>
        <taxon>lamiids</taxon>
        <taxon>Lamiales</taxon>
        <taxon>Oleaceae</taxon>
        <taxon>Forsythieae</taxon>
        <taxon>Abeliophyllum</taxon>
    </lineage>
</organism>
<evidence type="ECO:0000313" key="3">
    <source>
        <dbReference type="EMBL" id="KAL2518091.1"/>
    </source>
</evidence>
<sequence length="486" mass="54351">MLGAVPELLFIGLPLTHFHHLYVVEGLPVLPTAPPLRSLFRPAFVYTFWPRIVPIFEHVTEPVWYDMPPKRKATAHEKGKGPVGGSSSRTRHVAEPPNDGGIPRFRTDEIEECYTKTWASKVCHKERQVAREDFSHHLLERVIQHCGWHKVADAPHAAYPTLVREFFANFNPDIDVPESSHRYKTWVRGQWIRFSPTMIDRFYDLTHTELTRELRVLHIFVSSNINPTRQRTRFTEHRAILLHHLARLRKIDLGAHIFEFVRELATTVDSQRTIHFPCLISGLCLTQGVSLFPTEEADPPAALLNARSVENSKTKIAARGGRVHAAPAMHAGEDYPDDDAPAPPPAPAPAPAAGLDLSVQMAQLMAAQTEMGRAIGTIQGAVLHIQQTQDVVLGNLRVVPGQVRDLQHADAMNWSNLRTSNFQYHQLHDQMSRIGSRMETLDENVARIFGTLSDLSQTRASFPTSTSAGPPPYPDPSASHLPPGST</sequence>
<accession>A0ABD1TZE6</accession>
<reference evidence="4" key="1">
    <citation type="submission" date="2024-07" db="EMBL/GenBank/DDBJ databases">
        <title>Two chromosome-level genome assemblies of Korean endemic species Abeliophyllum distichum and Forsythia ovata (Oleaceae).</title>
        <authorList>
            <person name="Jang H."/>
        </authorList>
    </citation>
    <scope>NUCLEOTIDE SEQUENCE [LARGE SCALE GENOMIC DNA]</scope>
</reference>
<feature type="domain" description="Putative plant transposon protein" evidence="2">
    <location>
        <begin position="145"/>
        <end position="289"/>
    </location>
</feature>
<feature type="compositionally biased region" description="Pro residues" evidence="1">
    <location>
        <begin position="341"/>
        <end position="350"/>
    </location>
</feature>
<dbReference type="Pfam" id="PF20167">
    <property type="entry name" value="Transposase_32"/>
    <property type="match status" value="1"/>
</dbReference>
<feature type="compositionally biased region" description="Polar residues" evidence="1">
    <location>
        <begin position="459"/>
        <end position="468"/>
    </location>
</feature>
<gene>
    <name evidence="3" type="ORF">Adt_14338</name>
</gene>
<dbReference type="AlphaFoldDB" id="A0ABD1TZE6"/>
<dbReference type="EMBL" id="JBFOLK010000004">
    <property type="protein sequence ID" value="KAL2518091.1"/>
    <property type="molecule type" value="Genomic_DNA"/>
</dbReference>
<evidence type="ECO:0000313" key="4">
    <source>
        <dbReference type="Proteomes" id="UP001604336"/>
    </source>
</evidence>
<comment type="caution">
    <text evidence="3">The sequence shown here is derived from an EMBL/GenBank/DDBJ whole genome shotgun (WGS) entry which is preliminary data.</text>
</comment>
<dbReference type="InterPro" id="IPR046796">
    <property type="entry name" value="Transposase_32_dom"/>
</dbReference>
<evidence type="ECO:0000256" key="1">
    <source>
        <dbReference type="SAM" id="MobiDB-lite"/>
    </source>
</evidence>
<evidence type="ECO:0000259" key="2">
    <source>
        <dbReference type="Pfam" id="PF20167"/>
    </source>
</evidence>
<keyword evidence="4" id="KW-1185">Reference proteome</keyword>
<proteinExistence type="predicted"/>
<protein>
    <recommendedName>
        <fullName evidence="2">Putative plant transposon protein domain-containing protein</fullName>
    </recommendedName>
</protein>
<name>A0ABD1TZE6_9LAMI</name>
<feature type="region of interest" description="Disordered" evidence="1">
    <location>
        <begin position="459"/>
        <end position="486"/>
    </location>
</feature>